<reference evidence="14 15" key="1">
    <citation type="submission" date="2018-10" db="EMBL/GenBank/DDBJ databases">
        <title>Bacillus Keqinensis sp. nov., a moderately halophilic bacterium isolated from a saline-alkaline lake.</title>
        <authorList>
            <person name="Wang H."/>
        </authorList>
    </citation>
    <scope>NUCLEOTIDE SEQUENCE [LARGE SCALE GENOMIC DNA]</scope>
    <source>
        <strain evidence="14 15">KQ-3</strain>
    </source>
</reference>
<dbReference type="RefSeq" id="WP_122899026.1">
    <property type="nucleotide sequence ID" value="NZ_RHIB01000002.1"/>
</dbReference>
<sequence length="297" mass="32922">MKGRTLGRHIKEGGKNLVRNGWMTFASVSAVTIMLFVVGAFLLLILNMNTFADSLEDDVEVRVFIDIAADEESQSALESEIQDMDIVETVDFVPKEDGLENLITSFGDQGTYLESLREENPLNDVFVVQAQDPQQTQVLAEEIQSLNYVDDVEYGADIVEQLFSVTNILRYAGIVLVVGMMFTAMFLIANTIKITIIARKREIQIMKLVGATNGFIRWPFFIEGLLLGVLGSIIPVSALAYGYMRLVELVQATPELAFLPMMPANPLVWQMAAILVGIGAFIGIWGSVMSVRKFLKV</sequence>
<evidence type="ECO:0000256" key="1">
    <source>
        <dbReference type="ARBA" id="ARBA00004651"/>
    </source>
</evidence>
<dbReference type="NCBIfam" id="NF038347">
    <property type="entry name" value="FtsX_Gpos"/>
    <property type="match status" value="1"/>
</dbReference>
<evidence type="ECO:0000256" key="9">
    <source>
        <dbReference type="ARBA" id="ARBA00023306"/>
    </source>
</evidence>
<evidence type="ECO:0000259" key="12">
    <source>
        <dbReference type="Pfam" id="PF02687"/>
    </source>
</evidence>
<dbReference type="InterPro" id="IPR058204">
    <property type="entry name" value="FtsX_firmicutes-type"/>
</dbReference>
<evidence type="ECO:0000256" key="3">
    <source>
        <dbReference type="ARBA" id="ARBA00021907"/>
    </source>
</evidence>
<dbReference type="Pfam" id="PF18075">
    <property type="entry name" value="FtsX_ECD"/>
    <property type="match status" value="1"/>
</dbReference>
<evidence type="ECO:0000259" key="13">
    <source>
        <dbReference type="Pfam" id="PF18075"/>
    </source>
</evidence>
<feature type="transmembrane region" description="Helical" evidence="11">
    <location>
        <begin position="267"/>
        <end position="288"/>
    </location>
</feature>
<comment type="function">
    <text evidence="10">Part of the ABC transporter FtsEX involved in asymmetric cellular division facilitating the initiation of sporulation.</text>
</comment>
<dbReference type="InterPro" id="IPR004513">
    <property type="entry name" value="FtsX"/>
</dbReference>
<dbReference type="InterPro" id="IPR040690">
    <property type="entry name" value="FtsX_ECD"/>
</dbReference>
<gene>
    <name evidence="14" type="ORF">EBO34_12445</name>
</gene>
<feature type="transmembrane region" description="Helical" evidence="11">
    <location>
        <begin position="21"/>
        <end position="46"/>
    </location>
</feature>
<keyword evidence="7 11" id="KW-1133">Transmembrane helix</keyword>
<keyword evidence="4 10" id="KW-1003">Cell membrane</keyword>
<evidence type="ECO:0000256" key="4">
    <source>
        <dbReference type="ARBA" id="ARBA00022475"/>
    </source>
</evidence>
<evidence type="ECO:0000256" key="8">
    <source>
        <dbReference type="ARBA" id="ARBA00023136"/>
    </source>
</evidence>
<dbReference type="OrthoDB" id="9812531at2"/>
<dbReference type="InterPro" id="IPR003838">
    <property type="entry name" value="ABC3_permease_C"/>
</dbReference>
<dbReference type="PIRSF" id="PIRSF003097">
    <property type="entry name" value="FtsX"/>
    <property type="match status" value="1"/>
</dbReference>
<evidence type="ECO:0000256" key="2">
    <source>
        <dbReference type="ARBA" id="ARBA00007379"/>
    </source>
</evidence>
<dbReference type="PANTHER" id="PTHR47755">
    <property type="entry name" value="CELL DIVISION PROTEIN FTSX"/>
    <property type="match status" value="1"/>
</dbReference>
<keyword evidence="9 10" id="KW-0131">Cell cycle</keyword>
<feature type="transmembrane region" description="Helical" evidence="11">
    <location>
        <begin position="171"/>
        <end position="197"/>
    </location>
</feature>
<keyword evidence="15" id="KW-1185">Reference proteome</keyword>
<comment type="caution">
    <text evidence="14">The sequence shown here is derived from an EMBL/GenBank/DDBJ whole genome shotgun (WGS) entry which is preliminary data.</text>
</comment>
<keyword evidence="5 10" id="KW-0132">Cell division</keyword>
<keyword evidence="8 10" id="KW-0472">Membrane</keyword>
<dbReference type="Gene3D" id="3.30.70.3040">
    <property type="match status" value="1"/>
</dbReference>
<dbReference type="GO" id="GO:0051301">
    <property type="term" value="P:cell division"/>
    <property type="evidence" value="ECO:0007669"/>
    <property type="project" value="UniProtKB-KW"/>
</dbReference>
<protein>
    <recommendedName>
        <fullName evidence="3 10">Cell division protein FtsX</fullName>
    </recommendedName>
</protein>
<comment type="similarity">
    <text evidence="2 10">Belongs to the ABC-4 integral membrane protein family. FtsX subfamily.</text>
</comment>
<proteinExistence type="inferred from homology"/>
<dbReference type="PANTHER" id="PTHR47755:SF1">
    <property type="entry name" value="CELL DIVISION PROTEIN FTSX"/>
    <property type="match status" value="1"/>
</dbReference>
<accession>A0A3M7TT62</accession>
<evidence type="ECO:0000313" key="14">
    <source>
        <dbReference type="EMBL" id="RNA67533.1"/>
    </source>
</evidence>
<feature type="transmembrane region" description="Helical" evidence="11">
    <location>
        <begin position="218"/>
        <end position="244"/>
    </location>
</feature>
<evidence type="ECO:0000256" key="7">
    <source>
        <dbReference type="ARBA" id="ARBA00022989"/>
    </source>
</evidence>
<name>A0A3M7TT62_9BACI</name>
<dbReference type="Pfam" id="PF02687">
    <property type="entry name" value="FtsX"/>
    <property type="match status" value="1"/>
</dbReference>
<comment type="subcellular location">
    <subcellularLocation>
        <location evidence="1">Cell membrane</location>
        <topology evidence="1">Multi-pass membrane protein</topology>
    </subcellularLocation>
</comment>
<dbReference type="GO" id="GO:0005886">
    <property type="term" value="C:plasma membrane"/>
    <property type="evidence" value="ECO:0007669"/>
    <property type="project" value="UniProtKB-SubCell"/>
</dbReference>
<evidence type="ECO:0000313" key="15">
    <source>
        <dbReference type="Proteomes" id="UP000278746"/>
    </source>
</evidence>
<evidence type="ECO:0000256" key="6">
    <source>
        <dbReference type="ARBA" id="ARBA00022692"/>
    </source>
</evidence>
<dbReference type="AlphaFoldDB" id="A0A3M7TT62"/>
<dbReference type="Proteomes" id="UP000278746">
    <property type="component" value="Unassembled WGS sequence"/>
</dbReference>
<evidence type="ECO:0000256" key="11">
    <source>
        <dbReference type="SAM" id="Phobius"/>
    </source>
</evidence>
<feature type="domain" description="ABC3 transporter permease C-terminal" evidence="12">
    <location>
        <begin position="175"/>
        <end position="286"/>
    </location>
</feature>
<keyword evidence="6 11" id="KW-0812">Transmembrane</keyword>
<organism evidence="14 15">
    <name type="scientific">Alteribacter keqinensis</name>
    <dbReference type="NCBI Taxonomy" id="2483800"/>
    <lineage>
        <taxon>Bacteria</taxon>
        <taxon>Bacillati</taxon>
        <taxon>Bacillota</taxon>
        <taxon>Bacilli</taxon>
        <taxon>Bacillales</taxon>
        <taxon>Bacillaceae</taxon>
        <taxon>Alteribacter</taxon>
    </lineage>
</organism>
<evidence type="ECO:0000256" key="10">
    <source>
        <dbReference type="PIRNR" id="PIRNR003097"/>
    </source>
</evidence>
<evidence type="ECO:0000256" key="5">
    <source>
        <dbReference type="ARBA" id="ARBA00022618"/>
    </source>
</evidence>
<dbReference type="EMBL" id="RHIB01000002">
    <property type="protein sequence ID" value="RNA67533.1"/>
    <property type="molecule type" value="Genomic_DNA"/>
</dbReference>
<feature type="domain" description="FtsX extracellular" evidence="13">
    <location>
        <begin position="59"/>
        <end position="152"/>
    </location>
</feature>